<gene>
    <name evidence="8" type="ORF">CBY09_21760</name>
</gene>
<feature type="transmembrane region" description="Helical" evidence="6">
    <location>
        <begin position="74"/>
        <end position="93"/>
    </location>
</feature>
<accession>A0A235EGJ6</accession>
<keyword evidence="9" id="KW-1185">Reference proteome</keyword>
<evidence type="ECO:0000256" key="6">
    <source>
        <dbReference type="SAM" id="Phobius"/>
    </source>
</evidence>
<protein>
    <recommendedName>
        <fullName evidence="7">GtrA/DPMS transmembrane domain-containing protein</fullName>
    </recommendedName>
</protein>
<dbReference type="PANTHER" id="PTHR38459">
    <property type="entry name" value="PROPHAGE BACTOPRENOL-LINKED GLUCOSE TRANSLOCASE HOMOLOG"/>
    <property type="match status" value="1"/>
</dbReference>
<evidence type="ECO:0000313" key="9">
    <source>
        <dbReference type="Proteomes" id="UP000215441"/>
    </source>
</evidence>
<comment type="similarity">
    <text evidence="2">Belongs to the GtrA family.</text>
</comment>
<keyword evidence="3 6" id="KW-0812">Transmembrane</keyword>
<evidence type="ECO:0000256" key="1">
    <source>
        <dbReference type="ARBA" id="ARBA00004141"/>
    </source>
</evidence>
<reference evidence="8 9" key="1">
    <citation type="submission" date="2017-07" db="EMBL/GenBank/DDBJ databases">
        <title>Acidovorax KNDSW TSA 6 genome sequence and assembly.</title>
        <authorList>
            <person name="Mayilraj S."/>
        </authorList>
    </citation>
    <scope>NUCLEOTIDE SEQUENCE [LARGE SCALE GENOMIC DNA]</scope>
    <source>
        <strain evidence="8 9">KNDSW-TSA6</strain>
    </source>
</reference>
<feature type="domain" description="GtrA/DPMS transmembrane" evidence="7">
    <location>
        <begin position="9"/>
        <end position="127"/>
    </location>
</feature>
<dbReference type="GO" id="GO:0000271">
    <property type="term" value="P:polysaccharide biosynthetic process"/>
    <property type="evidence" value="ECO:0007669"/>
    <property type="project" value="InterPro"/>
</dbReference>
<feature type="transmembrane region" description="Helical" evidence="6">
    <location>
        <begin position="99"/>
        <end position="120"/>
    </location>
</feature>
<dbReference type="PANTHER" id="PTHR38459:SF1">
    <property type="entry name" value="PROPHAGE BACTOPRENOL-LINKED GLUCOSE TRANSLOCASE HOMOLOG"/>
    <property type="match status" value="1"/>
</dbReference>
<dbReference type="AlphaFoldDB" id="A0A235EGJ6"/>
<evidence type="ECO:0000313" key="8">
    <source>
        <dbReference type="EMBL" id="OYD48166.1"/>
    </source>
</evidence>
<dbReference type="EMBL" id="NOIG01000013">
    <property type="protein sequence ID" value="OYD48166.1"/>
    <property type="molecule type" value="Genomic_DNA"/>
</dbReference>
<dbReference type="Pfam" id="PF04138">
    <property type="entry name" value="GtrA_DPMS_TM"/>
    <property type="match status" value="1"/>
</dbReference>
<keyword evidence="5 6" id="KW-0472">Membrane</keyword>
<evidence type="ECO:0000256" key="4">
    <source>
        <dbReference type="ARBA" id="ARBA00022989"/>
    </source>
</evidence>
<feature type="transmembrane region" description="Helical" evidence="6">
    <location>
        <begin position="34"/>
        <end position="53"/>
    </location>
</feature>
<dbReference type="RefSeq" id="WP_094291653.1">
    <property type="nucleotide sequence ID" value="NZ_NOIG01000013.1"/>
</dbReference>
<dbReference type="InterPro" id="IPR007267">
    <property type="entry name" value="GtrA_DPMS_TM"/>
</dbReference>
<comment type="subcellular location">
    <subcellularLocation>
        <location evidence="1">Membrane</location>
        <topology evidence="1">Multi-pass membrane protein</topology>
    </subcellularLocation>
</comment>
<organism evidence="8 9">
    <name type="scientific">Acidovorax kalamii</name>
    <dbReference type="NCBI Taxonomy" id="2004485"/>
    <lineage>
        <taxon>Bacteria</taxon>
        <taxon>Pseudomonadati</taxon>
        <taxon>Pseudomonadota</taxon>
        <taxon>Betaproteobacteria</taxon>
        <taxon>Burkholderiales</taxon>
        <taxon>Comamonadaceae</taxon>
        <taxon>Acidovorax</taxon>
    </lineage>
</organism>
<dbReference type="InterPro" id="IPR051401">
    <property type="entry name" value="GtrA_CellWall_Glycosyl"/>
</dbReference>
<evidence type="ECO:0000256" key="5">
    <source>
        <dbReference type="ARBA" id="ARBA00023136"/>
    </source>
</evidence>
<dbReference type="GO" id="GO:0005886">
    <property type="term" value="C:plasma membrane"/>
    <property type="evidence" value="ECO:0007669"/>
    <property type="project" value="TreeGrafter"/>
</dbReference>
<dbReference type="OrthoDB" id="7926501at2"/>
<name>A0A235EGJ6_9BURK</name>
<evidence type="ECO:0000256" key="3">
    <source>
        <dbReference type="ARBA" id="ARBA00022692"/>
    </source>
</evidence>
<sequence>MTQAQELLRFGLVGVIGLAVDVTLLAILREPIGIYAARVVSFFGAATATWILNRSFTFADRAAGIHIFSEYLRYIGLMLSGGLVNLATYSFLASRFSQAPLWLSAYVCIGSLLGMVVNFMGASKWLFRHKG</sequence>
<proteinExistence type="inferred from homology"/>
<dbReference type="Proteomes" id="UP000215441">
    <property type="component" value="Unassembled WGS sequence"/>
</dbReference>
<keyword evidence="4 6" id="KW-1133">Transmembrane helix</keyword>
<feature type="transmembrane region" description="Helical" evidence="6">
    <location>
        <begin position="7"/>
        <end position="28"/>
    </location>
</feature>
<comment type="caution">
    <text evidence="8">The sequence shown here is derived from an EMBL/GenBank/DDBJ whole genome shotgun (WGS) entry which is preliminary data.</text>
</comment>
<evidence type="ECO:0000256" key="2">
    <source>
        <dbReference type="ARBA" id="ARBA00009399"/>
    </source>
</evidence>
<evidence type="ECO:0000259" key="7">
    <source>
        <dbReference type="Pfam" id="PF04138"/>
    </source>
</evidence>